<proteinExistence type="predicted"/>
<accession>A0A497JGX2</accession>
<dbReference type="InterPro" id="IPR036388">
    <property type="entry name" value="WH-like_DNA-bd_sf"/>
</dbReference>
<evidence type="ECO:0000313" key="2">
    <source>
        <dbReference type="Proteomes" id="UP000277633"/>
    </source>
</evidence>
<feature type="non-terminal residue" evidence="1">
    <location>
        <position position="71"/>
    </location>
</feature>
<dbReference type="EMBL" id="QMWO01000014">
    <property type="protein sequence ID" value="RLG70222.1"/>
    <property type="molecule type" value="Genomic_DNA"/>
</dbReference>
<dbReference type="Pfam" id="PF13412">
    <property type="entry name" value="HTH_24"/>
    <property type="match status" value="1"/>
</dbReference>
<dbReference type="Gene3D" id="1.10.10.10">
    <property type="entry name" value="Winged helix-like DNA-binding domain superfamily/Winged helix DNA-binding domain"/>
    <property type="match status" value="1"/>
</dbReference>
<name>A0A497JGX2_9ARCH</name>
<comment type="caution">
    <text evidence="1">The sequence shown here is derived from an EMBL/GenBank/DDBJ whole genome shotgun (WGS) entry which is preliminary data.</text>
</comment>
<protein>
    <recommendedName>
        <fullName evidence="3">Winged helix-turn-helix domain-containing protein</fullName>
    </recommendedName>
</protein>
<dbReference type="Proteomes" id="UP000277633">
    <property type="component" value="Unassembled WGS sequence"/>
</dbReference>
<dbReference type="AlphaFoldDB" id="A0A497JGX2"/>
<reference evidence="1 2" key="1">
    <citation type="submission" date="2018-06" db="EMBL/GenBank/DDBJ databases">
        <title>Extensive metabolic versatility and redundancy in microbially diverse, dynamic hydrothermal sediments.</title>
        <authorList>
            <person name="Dombrowski N."/>
            <person name="Teske A."/>
            <person name="Baker B.J."/>
        </authorList>
    </citation>
    <scope>NUCLEOTIDE SEQUENCE [LARGE SCALE GENOMIC DNA]</scope>
    <source>
        <strain evidence="1">B9_G13</strain>
    </source>
</reference>
<gene>
    <name evidence="1" type="ORF">DRO07_00680</name>
</gene>
<evidence type="ECO:0008006" key="3">
    <source>
        <dbReference type="Google" id="ProtNLM"/>
    </source>
</evidence>
<dbReference type="InterPro" id="IPR036390">
    <property type="entry name" value="WH_DNA-bd_sf"/>
</dbReference>
<evidence type="ECO:0000313" key="1">
    <source>
        <dbReference type="EMBL" id="RLG70222.1"/>
    </source>
</evidence>
<organism evidence="1 2">
    <name type="scientific">Candidatus Iainarchaeum sp</name>
    <dbReference type="NCBI Taxonomy" id="3101447"/>
    <lineage>
        <taxon>Archaea</taxon>
        <taxon>Candidatus Iainarchaeota</taxon>
        <taxon>Candidatus Iainarchaeia</taxon>
        <taxon>Candidatus Iainarchaeales</taxon>
        <taxon>Candidatus Iainarchaeaceae</taxon>
        <taxon>Candidatus Iainarchaeum</taxon>
    </lineage>
</organism>
<dbReference type="SUPFAM" id="SSF46785">
    <property type="entry name" value="Winged helix' DNA-binding domain"/>
    <property type="match status" value="1"/>
</dbReference>
<sequence>MQKREFVYREILFQSLEKKNNEFTQSALASLLNISLSNVNHALKPLKRMNAIKVNPRNFVVVNPKKILMYW</sequence>